<dbReference type="EMBL" id="CAUYUJ010018798">
    <property type="protein sequence ID" value="CAK0886397.1"/>
    <property type="molecule type" value="Genomic_DNA"/>
</dbReference>
<gene>
    <name evidence="2" type="ORF">PCOR1329_LOCUS67755</name>
</gene>
<feature type="compositionally biased region" description="Low complexity" evidence="1">
    <location>
        <begin position="131"/>
        <end position="140"/>
    </location>
</feature>
<feature type="compositionally biased region" description="Basic and acidic residues" evidence="1">
    <location>
        <begin position="114"/>
        <end position="125"/>
    </location>
</feature>
<organism evidence="2 3">
    <name type="scientific">Prorocentrum cordatum</name>
    <dbReference type="NCBI Taxonomy" id="2364126"/>
    <lineage>
        <taxon>Eukaryota</taxon>
        <taxon>Sar</taxon>
        <taxon>Alveolata</taxon>
        <taxon>Dinophyceae</taxon>
        <taxon>Prorocentrales</taxon>
        <taxon>Prorocentraceae</taxon>
        <taxon>Prorocentrum</taxon>
    </lineage>
</organism>
<evidence type="ECO:0000313" key="3">
    <source>
        <dbReference type="Proteomes" id="UP001189429"/>
    </source>
</evidence>
<reference evidence="2" key="1">
    <citation type="submission" date="2023-10" db="EMBL/GenBank/DDBJ databases">
        <authorList>
            <person name="Chen Y."/>
            <person name="Shah S."/>
            <person name="Dougan E. K."/>
            <person name="Thang M."/>
            <person name="Chan C."/>
        </authorList>
    </citation>
    <scope>NUCLEOTIDE SEQUENCE [LARGE SCALE GENOMIC DNA]</scope>
</reference>
<accession>A0ABN9WMU5</accession>
<evidence type="ECO:0000313" key="2">
    <source>
        <dbReference type="EMBL" id="CAK0886397.1"/>
    </source>
</evidence>
<sequence>DAAAPPPPRVPEYTDGDLDRLAALEQTALAKEVEQATKQERLAAQEVQWRLGRYNKAKATLEEMQRNRVEAERNLEMARQAVREADAKNNRFNIGQFNIGQFEEVKRAEVERQRQAAAAAEREAQDGFTEPRAPAAAPAAGAGGGARWDGGGDGADAGRGVPEGAGAAVAALRPPDHLQMTLDDIREWCQKHGHRYEYWEAVKQMEQSIAAPMDDVSEVGEFEFGDHHRYELDQLRKRSLEQALTEAECNRMETILVKQAAQKATKRLRTVRCKNEVPWFEVRALR</sequence>
<keyword evidence="3" id="KW-1185">Reference proteome</keyword>
<protein>
    <submittedName>
        <fullName evidence="2">Uncharacterized protein</fullName>
    </submittedName>
</protein>
<proteinExistence type="predicted"/>
<feature type="non-terminal residue" evidence="2">
    <location>
        <position position="1"/>
    </location>
</feature>
<feature type="compositionally biased region" description="Gly residues" evidence="1">
    <location>
        <begin position="141"/>
        <end position="162"/>
    </location>
</feature>
<feature type="region of interest" description="Disordered" evidence="1">
    <location>
        <begin position="114"/>
        <end position="162"/>
    </location>
</feature>
<name>A0ABN9WMU5_9DINO</name>
<feature type="non-terminal residue" evidence="2">
    <location>
        <position position="286"/>
    </location>
</feature>
<comment type="caution">
    <text evidence="2">The sequence shown here is derived from an EMBL/GenBank/DDBJ whole genome shotgun (WGS) entry which is preliminary data.</text>
</comment>
<dbReference type="Proteomes" id="UP001189429">
    <property type="component" value="Unassembled WGS sequence"/>
</dbReference>
<evidence type="ECO:0000256" key="1">
    <source>
        <dbReference type="SAM" id="MobiDB-lite"/>
    </source>
</evidence>